<dbReference type="Gene3D" id="1.20.144.10">
    <property type="entry name" value="Phosphatidic acid phosphatase type 2/haloperoxidase"/>
    <property type="match status" value="1"/>
</dbReference>
<dbReference type="PANTHER" id="PTHR14969:SF13">
    <property type="entry name" value="AT30094P"/>
    <property type="match status" value="1"/>
</dbReference>
<dbReference type="Proteomes" id="UP001357452">
    <property type="component" value="Unassembled WGS sequence"/>
</dbReference>
<dbReference type="PANTHER" id="PTHR14969">
    <property type="entry name" value="SPHINGOSINE-1-PHOSPHATE PHOSPHOHYDROLASE"/>
    <property type="match status" value="1"/>
</dbReference>
<dbReference type="Pfam" id="PF01569">
    <property type="entry name" value="PAP2"/>
    <property type="match status" value="1"/>
</dbReference>
<evidence type="ECO:0000259" key="1">
    <source>
        <dbReference type="SMART" id="SM00014"/>
    </source>
</evidence>
<protein>
    <submittedName>
        <fullName evidence="2">Phosphatase PAP2 family protein</fullName>
    </submittedName>
</protein>
<accession>A0ABU7RFU6</accession>
<proteinExistence type="predicted"/>
<evidence type="ECO:0000313" key="3">
    <source>
        <dbReference type="Proteomes" id="UP001357452"/>
    </source>
</evidence>
<organism evidence="2 3">
    <name type="scientific">Niabella digestorum</name>
    <dbReference type="NCBI Taxonomy" id="3117701"/>
    <lineage>
        <taxon>Bacteria</taxon>
        <taxon>Pseudomonadati</taxon>
        <taxon>Bacteroidota</taxon>
        <taxon>Chitinophagia</taxon>
        <taxon>Chitinophagales</taxon>
        <taxon>Chitinophagaceae</taxon>
        <taxon>Niabella</taxon>
    </lineage>
</organism>
<sequence length="275" mass="30960">MPRIYHLYISLYLTISGITAYGQTEMHPQASENPYLTTDTLSEPNDEYEKLNKDFIVNGIQDFTYTLSRPAHWRQKDWLKFSAVIGGTGALMLADKEIRHFFLHNQNQSTVTAVANGVKQMGDVYGLCAFPAVYVVGLASGNKKMQSIGLRGSKAVVISSTIFTLSKNIIRRGRPDVTDNPFDFAPPFSKVRYKSFPSGHTTIAFAIATSLAEEFPDKKWIAPVAYTLASMTGISRLYHNRHWASDVFIGAALGHFVTKAVYHHHRKRHRLVRTY</sequence>
<dbReference type="InterPro" id="IPR000326">
    <property type="entry name" value="PAP2/HPO"/>
</dbReference>
<keyword evidence="3" id="KW-1185">Reference proteome</keyword>
<gene>
    <name evidence="2" type="ORF">V2H41_06310</name>
</gene>
<dbReference type="CDD" id="cd03394">
    <property type="entry name" value="PAP2_like_5"/>
    <property type="match status" value="1"/>
</dbReference>
<dbReference type="EMBL" id="JAZGLY010000003">
    <property type="protein sequence ID" value="MEE6186881.1"/>
    <property type="molecule type" value="Genomic_DNA"/>
</dbReference>
<dbReference type="RefSeq" id="WP_330974290.1">
    <property type="nucleotide sequence ID" value="NZ_JAZGLY010000003.1"/>
</dbReference>
<reference evidence="2 3" key="1">
    <citation type="submission" date="2024-01" db="EMBL/GenBank/DDBJ databases">
        <title>Niabella digestum sp. nov., isolated from waste digestion system.</title>
        <authorList>
            <person name="Zhang L."/>
        </authorList>
    </citation>
    <scope>NUCLEOTIDE SEQUENCE [LARGE SCALE GENOMIC DNA]</scope>
    <source>
        <strain evidence="2 3">A18</strain>
    </source>
</reference>
<dbReference type="SUPFAM" id="SSF48317">
    <property type="entry name" value="Acid phosphatase/Vanadium-dependent haloperoxidase"/>
    <property type="match status" value="1"/>
</dbReference>
<dbReference type="InterPro" id="IPR036938">
    <property type="entry name" value="PAP2/HPO_sf"/>
</dbReference>
<feature type="domain" description="Phosphatidic acid phosphatase type 2/haloperoxidase" evidence="1">
    <location>
        <begin position="151"/>
        <end position="262"/>
    </location>
</feature>
<name>A0ABU7RFU6_9BACT</name>
<evidence type="ECO:0000313" key="2">
    <source>
        <dbReference type="EMBL" id="MEE6186881.1"/>
    </source>
</evidence>
<comment type="caution">
    <text evidence="2">The sequence shown here is derived from an EMBL/GenBank/DDBJ whole genome shotgun (WGS) entry which is preliminary data.</text>
</comment>
<dbReference type="SMART" id="SM00014">
    <property type="entry name" value="acidPPc"/>
    <property type="match status" value="1"/>
</dbReference>